<reference evidence="7" key="1">
    <citation type="submission" date="2021-02" db="EMBL/GenBank/DDBJ databases">
        <authorList>
            <person name="Dougan E. K."/>
            <person name="Rhodes N."/>
            <person name="Thang M."/>
            <person name="Chan C."/>
        </authorList>
    </citation>
    <scope>NUCLEOTIDE SEQUENCE</scope>
</reference>
<evidence type="ECO:0000256" key="4">
    <source>
        <dbReference type="SAM" id="Coils"/>
    </source>
</evidence>
<dbReference type="InterPro" id="IPR002110">
    <property type="entry name" value="Ankyrin_rpt"/>
</dbReference>
<dbReference type="GO" id="GO:0005525">
    <property type="term" value="F:GTP binding"/>
    <property type="evidence" value="ECO:0007669"/>
    <property type="project" value="InterPro"/>
</dbReference>
<feature type="region of interest" description="Disordered" evidence="5">
    <location>
        <begin position="1495"/>
        <end position="1520"/>
    </location>
</feature>
<dbReference type="InterPro" id="IPR027417">
    <property type="entry name" value="P-loop_NTPase"/>
</dbReference>
<keyword evidence="2 3" id="KW-0040">ANK repeat</keyword>
<dbReference type="PANTHER" id="PTHR24198:SF165">
    <property type="entry name" value="ANKYRIN REPEAT-CONTAINING PROTEIN-RELATED"/>
    <property type="match status" value="1"/>
</dbReference>
<keyword evidence="1" id="KW-0677">Repeat</keyword>
<evidence type="ECO:0000313" key="7">
    <source>
        <dbReference type="EMBL" id="CAE7470776.1"/>
    </source>
</evidence>
<evidence type="ECO:0000259" key="6">
    <source>
        <dbReference type="Pfam" id="PF02263"/>
    </source>
</evidence>
<feature type="compositionally biased region" description="Basic and acidic residues" evidence="5">
    <location>
        <begin position="1064"/>
        <end position="1076"/>
    </location>
</feature>
<feature type="compositionally biased region" description="Basic and acidic residues" evidence="5">
    <location>
        <begin position="1119"/>
        <end position="1130"/>
    </location>
</feature>
<accession>A0A812SEM9</accession>
<feature type="compositionally biased region" description="Basic and acidic residues" evidence="5">
    <location>
        <begin position="1137"/>
        <end position="1191"/>
    </location>
</feature>
<feature type="compositionally biased region" description="Basic and acidic residues" evidence="5">
    <location>
        <begin position="1101"/>
        <end position="1112"/>
    </location>
</feature>
<proteinExistence type="predicted"/>
<keyword evidence="4" id="KW-0175">Coiled coil</keyword>
<dbReference type="GO" id="GO:0003924">
    <property type="term" value="F:GTPase activity"/>
    <property type="evidence" value="ECO:0007669"/>
    <property type="project" value="InterPro"/>
</dbReference>
<dbReference type="InterPro" id="IPR015894">
    <property type="entry name" value="Guanylate-bd_N"/>
</dbReference>
<dbReference type="PROSITE" id="PS50297">
    <property type="entry name" value="ANK_REP_REGION"/>
    <property type="match status" value="4"/>
</dbReference>
<protein>
    <recommendedName>
        <fullName evidence="6">Guanylate-binding protein N-terminal domain-containing protein</fullName>
    </recommendedName>
</protein>
<evidence type="ECO:0000256" key="5">
    <source>
        <dbReference type="SAM" id="MobiDB-lite"/>
    </source>
</evidence>
<organism evidence="7 8">
    <name type="scientific">Symbiodinium natans</name>
    <dbReference type="NCBI Taxonomy" id="878477"/>
    <lineage>
        <taxon>Eukaryota</taxon>
        <taxon>Sar</taxon>
        <taxon>Alveolata</taxon>
        <taxon>Dinophyceae</taxon>
        <taxon>Suessiales</taxon>
        <taxon>Symbiodiniaceae</taxon>
        <taxon>Symbiodinium</taxon>
    </lineage>
</organism>
<feature type="repeat" description="ANK" evidence="3">
    <location>
        <begin position="1225"/>
        <end position="1257"/>
    </location>
</feature>
<dbReference type="Proteomes" id="UP000604046">
    <property type="component" value="Unassembled WGS sequence"/>
</dbReference>
<dbReference type="InterPro" id="IPR036770">
    <property type="entry name" value="Ankyrin_rpt-contain_sf"/>
</dbReference>
<comment type="caution">
    <text evidence="7">The sequence shown here is derived from an EMBL/GenBank/DDBJ whole genome shotgun (WGS) entry which is preliminary data.</text>
</comment>
<dbReference type="Pfam" id="PF00023">
    <property type="entry name" value="Ank"/>
    <property type="match status" value="1"/>
</dbReference>
<dbReference type="SMART" id="SM00248">
    <property type="entry name" value="ANK"/>
    <property type="match status" value="7"/>
</dbReference>
<dbReference type="Gene3D" id="1.25.40.20">
    <property type="entry name" value="Ankyrin repeat-containing domain"/>
    <property type="match status" value="4"/>
</dbReference>
<evidence type="ECO:0000313" key="8">
    <source>
        <dbReference type="Proteomes" id="UP000604046"/>
    </source>
</evidence>
<feature type="repeat" description="ANK" evidence="3">
    <location>
        <begin position="1258"/>
        <end position="1290"/>
    </location>
</feature>
<feature type="coiled-coil region" evidence="4">
    <location>
        <begin position="561"/>
        <end position="595"/>
    </location>
</feature>
<feature type="repeat" description="ANK" evidence="3">
    <location>
        <begin position="1603"/>
        <end position="1635"/>
    </location>
</feature>
<sequence length="1686" mass="185064">MAEVYKAARERSPGCILAELPNCREALLPGDRANCCELLAVTPKSLPLVLPVQFQVTLGDAGEREVDLALLKHLLCEMLGEYNYHLRDETAHFVHKTETPGKTKLVVLSSAVERLDALVNHRKMSFLSVVGKPREGKSTLLELMRRHCSECDGGALFKCSDATGKACTKGLWVSMQPLTAPGALNRDTALLFLDSEGLFAEDGTDPDYFVRLFTIACVLSSVMILNNKISNTVDEGFKAPLYRLALQYKSFFDQNEWIAKHQPKVLYLARDWNSLQNLDEDQAAWDEASGRLSNRKSDLRDSMQFISDAFGTVSFGTLPSPVPGVNKEDVVSKVLEVGFRDKLGAILAKHVWPNLSPKQFESDGRTCFLKGSEQLLELLQDTVKAVSTESLPWHSTLQKLREKAALEWLDEEVQKLTADIEQHFNYVEAQARPGALEDLREAVQRVKRGEHEMLQRTTVNGEPCMRVLGPLEELRGFIKDVPVEAVRILPFKIQDLTQQISERSSGLSQDASHELPAGIAAKHLKSASDKHVQPLLDAARSLCQCCADVEIRYRLNAFEAAARKVERADALQQLAAEERQQLRRLSEEYVFAEDAWVGAEARLEETASGILEMPASIVHKEVEKWLGRKLAGSAGVPWQEALRQSDGEQLFTLSVHDVEKEGLPSIWHEYVFKSGGMPALCQHLPEPEIAELLKAELASLQGHVQEERARRLEEGSKSMASWLEPFGVDAVGPCRSILEALEHGGHGGFEEDLMQLLYNGNATKAELLRRIDEVSDTLTQNAAPQASVLGHERARAAKQAMTSALQCLQEVSFRGYQLAVPTERLDQLRETLQNVGIDAFRLEPLQLDSRCCVKVVLSATADIAKLANLSRSMRMFKELGLFLPAPQWKSKYSAEACKSERWKGHVGLHSRTEDEDFIHYKETFEDYWLSEYVDEDMKVFHVGGTEVALRCCFRLVLFPVSSLADAEALYQSFFGVDWGAAIRSTILLGPTDNQMAIGEVEAGRLMRQQFQTPQQLTCKVGERHLLAIAWAGAGEWLWPSVPPAAVQAAWEEAKDALQAAEAAEAARREEEQRRAQEAAAAEAARREEEQGRAQEAAAAEAARREEEQRRAQEAAAAEAARREEEQRRAQEAAAAEAARREEEQRRAHEAAAAEAARREEEQRREAARREEAQRRAQEAADADRRDVQAADGRSPDIFEAIRRGDLAALEGCLERDPACARSWQGGWSPLHLAAQMGHAALLGRLLTLRADPCAKTDRGVTPLHVAAGSGNRQGVVQLVQARANPEEEDHSGETPLSRALDREDDMAQQMMQAVEEPMGSFAPPPPPPLSQALRTTSEEVCNAYMEAARSCADPFAAVDSGNLEAVEGWLLLEPECLNSSKSGSTLLEHARRSGHDAIVSRLLEARADPTARPQTEGLRNTQEEVCNAYMEAARSCADPFAAVDSGNLEAVEGWLLLEPECVNSSKSGSTLLEHARRSGHDAIVSRLLEARADPDPTRALPEAEAAPPPSSQASGGYAEAAAASGHAAEAAAAASPDIFRAVENGDLNEVASRLLEDPDAVHATRGARTLLHEAALRGHQQVASRLLEAMAQADLNLNQADEHGRTAMHLAASSGHAAIVRELLFLGADPAARTAHGDTPLHLATTGPVTEGKKEVVQVLLQDGGDHLLDLANDRGETADLTRALA</sequence>
<dbReference type="SUPFAM" id="SSF52540">
    <property type="entry name" value="P-loop containing nucleoside triphosphate hydrolases"/>
    <property type="match status" value="1"/>
</dbReference>
<dbReference type="OrthoDB" id="10264606at2759"/>
<evidence type="ECO:0000256" key="3">
    <source>
        <dbReference type="PROSITE-ProRule" id="PRU00023"/>
    </source>
</evidence>
<name>A0A812SEM9_9DINO</name>
<evidence type="ECO:0000256" key="1">
    <source>
        <dbReference type="ARBA" id="ARBA00022737"/>
    </source>
</evidence>
<feature type="domain" description="Guanylate-binding protein N-terminal" evidence="6">
    <location>
        <begin position="103"/>
        <end position="236"/>
    </location>
</feature>
<dbReference type="Pfam" id="PF12796">
    <property type="entry name" value="Ank_2"/>
    <property type="match status" value="2"/>
</dbReference>
<gene>
    <name evidence="7" type="ORF">SNAT2548_LOCUS26414</name>
</gene>
<dbReference type="PANTHER" id="PTHR24198">
    <property type="entry name" value="ANKYRIN REPEAT AND PROTEIN KINASE DOMAIN-CONTAINING PROTEIN"/>
    <property type="match status" value="1"/>
</dbReference>
<dbReference type="EMBL" id="CAJNDS010002430">
    <property type="protein sequence ID" value="CAE7470776.1"/>
    <property type="molecule type" value="Genomic_DNA"/>
</dbReference>
<keyword evidence="8" id="KW-1185">Reference proteome</keyword>
<dbReference type="Pfam" id="PF02263">
    <property type="entry name" value="GBP"/>
    <property type="match status" value="1"/>
</dbReference>
<dbReference type="PROSITE" id="PS50088">
    <property type="entry name" value="ANK_REPEAT"/>
    <property type="match status" value="4"/>
</dbReference>
<feature type="compositionally biased region" description="Basic and acidic residues" evidence="5">
    <location>
        <begin position="1083"/>
        <end position="1092"/>
    </location>
</feature>
<dbReference type="SUPFAM" id="SSF48403">
    <property type="entry name" value="Ankyrin repeat"/>
    <property type="match status" value="2"/>
</dbReference>
<feature type="repeat" description="ANK" evidence="3">
    <location>
        <begin position="1636"/>
        <end position="1666"/>
    </location>
</feature>
<feature type="compositionally biased region" description="Low complexity" evidence="5">
    <location>
        <begin position="1511"/>
        <end position="1520"/>
    </location>
</feature>
<dbReference type="Gene3D" id="3.40.50.300">
    <property type="entry name" value="P-loop containing nucleotide triphosphate hydrolases"/>
    <property type="match status" value="1"/>
</dbReference>
<feature type="region of interest" description="Disordered" evidence="5">
    <location>
        <begin position="1060"/>
        <end position="1191"/>
    </location>
</feature>
<evidence type="ECO:0000256" key="2">
    <source>
        <dbReference type="ARBA" id="ARBA00023043"/>
    </source>
</evidence>